<protein>
    <submittedName>
        <fullName evidence="1">Uncharacterized protein</fullName>
    </submittedName>
</protein>
<sequence>MVESFAYWDVGWLRSDPSAWAYLLDVW</sequence>
<organism evidence="1 2">
    <name type="scientific">Linum tenue</name>
    <dbReference type="NCBI Taxonomy" id="586396"/>
    <lineage>
        <taxon>Eukaryota</taxon>
        <taxon>Viridiplantae</taxon>
        <taxon>Streptophyta</taxon>
        <taxon>Embryophyta</taxon>
        <taxon>Tracheophyta</taxon>
        <taxon>Spermatophyta</taxon>
        <taxon>Magnoliopsida</taxon>
        <taxon>eudicotyledons</taxon>
        <taxon>Gunneridae</taxon>
        <taxon>Pentapetalae</taxon>
        <taxon>rosids</taxon>
        <taxon>fabids</taxon>
        <taxon>Malpighiales</taxon>
        <taxon>Linaceae</taxon>
        <taxon>Linum</taxon>
    </lineage>
</organism>
<name>A0AAV0RRQ6_9ROSI</name>
<gene>
    <name evidence="1" type="ORF">LITE_LOCUS49630</name>
</gene>
<proteinExistence type="predicted"/>
<reference evidence="1" key="1">
    <citation type="submission" date="2022-08" db="EMBL/GenBank/DDBJ databases">
        <authorList>
            <person name="Gutierrez-Valencia J."/>
        </authorList>
    </citation>
    <scope>NUCLEOTIDE SEQUENCE</scope>
</reference>
<dbReference type="AlphaFoldDB" id="A0AAV0RRQ6"/>
<dbReference type="EMBL" id="CAMGYJ010000011">
    <property type="protein sequence ID" value="CAI0560299.1"/>
    <property type="molecule type" value="Genomic_DNA"/>
</dbReference>
<evidence type="ECO:0000313" key="1">
    <source>
        <dbReference type="EMBL" id="CAI0560299.1"/>
    </source>
</evidence>
<dbReference type="Proteomes" id="UP001154282">
    <property type="component" value="Unassembled WGS sequence"/>
</dbReference>
<keyword evidence="2" id="KW-1185">Reference proteome</keyword>
<comment type="caution">
    <text evidence="1">The sequence shown here is derived from an EMBL/GenBank/DDBJ whole genome shotgun (WGS) entry which is preliminary data.</text>
</comment>
<evidence type="ECO:0000313" key="2">
    <source>
        <dbReference type="Proteomes" id="UP001154282"/>
    </source>
</evidence>
<accession>A0AAV0RRQ6</accession>